<evidence type="ECO:0000313" key="3">
    <source>
        <dbReference type="EMBL" id="TXK12831.1"/>
    </source>
</evidence>
<evidence type="ECO:0000256" key="1">
    <source>
        <dbReference type="ARBA" id="ARBA00008061"/>
    </source>
</evidence>
<dbReference type="InterPro" id="IPR045857">
    <property type="entry name" value="O16G_dom_2"/>
</dbReference>
<dbReference type="Proteomes" id="UP000321034">
    <property type="component" value="Unassembled WGS sequence"/>
</dbReference>
<organism evidence="3 4">
    <name type="scientific">Microbacterium hatanonis</name>
    <dbReference type="NCBI Taxonomy" id="404366"/>
    <lineage>
        <taxon>Bacteria</taxon>
        <taxon>Bacillati</taxon>
        <taxon>Actinomycetota</taxon>
        <taxon>Actinomycetes</taxon>
        <taxon>Micrococcales</taxon>
        <taxon>Microbacteriaceae</taxon>
        <taxon>Microbacterium</taxon>
    </lineage>
</organism>
<dbReference type="GO" id="GO:0004556">
    <property type="term" value="F:alpha-amylase activity"/>
    <property type="evidence" value="ECO:0007669"/>
    <property type="project" value="TreeGrafter"/>
</dbReference>
<proteinExistence type="inferred from homology"/>
<keyword evidence="3" id="KW-0378">Hydrolase</keyword>
<dbReference type="OrthoDB" id="9043248at2"/>
<dbReference type="SUPFAM" id="SSF51445">
    <property type="entry name" value="(Trans)glycosidases"/>
    <property type="match status" value="1"/>
</dbReference>
<accession>A0A5C8I3P3</accession>
<dbReference type="GO" id="GO:0009313">
    <property type="term" value="P:oligosaccharide catabolic process"/>
    <property type="evidence" value="ECO:0007669"/>
    <property type="project" value="TreeGrafter"/>
</dbReference>
<evidence type="ECO:0000259" key="2">
    <source>
        <dbReference type="SMART" id="SM00642"/>
    </source>
</evidence>
<dbReference type="PANTHER" id="PTHR10357">
    <property type="entry name" value="ALPHA-AMYLASE FAMILY MEMBER"/>
    <property type="match status" value="1"/>
</dbReference>
<dbReference type="RefSeq" id="WP_147893537.1">
    <property type="nucleotide sequence ID" value="NZ_BAAANR010000001.1"/>
</dbReference>
<dbReference type="AlphaFoldDB" id="A0A5C8I3P3"/>
<feature type="domain" description="Glycosyl hydrolase family 13 catalytic" evidence="2">
    <location>
        <begin position="29"/>
        <end position="434"/>
    </location>
</feature>
<dbReference type="InterPro" id="IPR017853">
    <property type="entry name" value="GH"/>
</dbReference>
<dbReference type="InterPro" id="IPR006047">
    <property type="entry name" value="GH13_cat_dom"/>
</dbReference>
<keyword evidence="4" id="KW-1185">Reference proteome</keyword>
<dbReference type="Gene3D" id="3.20.20.80">
    <property type="entry name" value="Glycosidases"/>
    <property type="match status" value="2"/>
</dbReference>
<dbReference type="Gene3D" id="3.90.400.10">
    <property type="entry name" value="Oligo-1,6-glucosidase, Domain 2"/>
    <property type="match status" value="1"/>
</dbReference>
<comment type="caution">
    <text evidence="3">The sequence shown here is derived from an EMBL/GenBank/DDBJ whole genome shotgun (WGS) entry which is preliminary data.</text>
</comment>
<dbReference type="PANTHER" id="PTHR10357:SF179">
    <property type="entry name" value="NEUTRAL AND BASIC AMINO ACID TRANSPORT PROTEIN RBAT"/>
    <property type="match status" value="1"/>
</dbReference>
<evidence type="ECO:0000313" key="4">
    <source>
        <dbReference type="Proteomes" id="UP000321034"/>
    </source>
</evidence>
<gene>
    <name evidence="3" type="ORF">FVP77_05095</name>
</gene>
<name>A0A5C8I3P3_9MICO</name>
<protein>
    <submittedName>
        <fullName evidence="3">Glycoside hydrolase family 13 protein</fullName>
    </submittedName>
</protein>
<dbReference type="EMBL" id="VRSV01000001">
    <property type="protein sequence ID" value="TXK12831.1"/>
    <property type="molecule type" value="Genomic_DNA"/>
</dbReference>
<dbReference type="CDD" id="cd11332">
    <property type="entry name" value="AmyAc_OligoGlu_TS"/>
    <property type="match status" value="1"/>
</dbReference>
<comment type="similarity">
    <text evidence="1">Belongs to the glycosyl hydrolase 13 family.</text>
</comment>
<dbReference type="Pfam" id="PF00128">
    <property type="entry name" value="Alpha-amylase"/>
    <property type="match status" value="1"/>
</dbReference>
<sequence>MLVSHTIERPSRLDTAGRAFSWRDAVVYQVYLRSFRDANGDGIGDLGGLSQGLDAIAALGCDAIWLNPCYASPQRDHGYDIADYLTIDPAYGTLEEFDEVVRRAHELGLRVLMDMVANHCSSDHAWFQAALAAEPGSDERARFIFRDGLGPDGELPPNNWDSVFGGFAWTRVTERDGRPGQWYLHSFDTSQPDFDWRHPAVAEHFENVLRFWFERGVDGFRIDVAHGHFKDAALPDHPGGRGPDAGHNHGMWDQPEVHDLYRSWRALGDAYEPEKYFVGEIWVPSPDRLADYLRPDELHNAFSFDLLVQPWNADRFRKAIETGLAVGRGWPAWTLANHDVHRAVTRYGQEQPSYEALPTDMIAAARRRGPADLDRGLRRARAAAALALALPGSMYLYQGEELGLPEVLDLPDAARQDPIWTRSNGTELGRDGCRIPLPWTREGSTFGFSEAAAATTWLPQPAWFGAFARATQAADPDSMLSLHRDLLATRRTHLSGTEPIVWLSPADAEVLAFRRGDVVVVTNFGSAPFTPPSAWGALSPLLASQPLTESATVPPETTVWSRLQRGVAA</sequence>
<reference evidence="3 4" key="1">
    <citation type="submission" date="2019-08" db="EMBL/GenBank/DDBJ databases">
        <authorList>
            <person name="Dong K."/>
        </authorList>
    </citation>
    <scope>NUCLEOTIDE SEQUENCE [LARGE SCALE GENOMIC DNA]</scope>
    <source>
        <strain evidence="3 4">JCM14558</strain>
    </source>
</reference>
<dbReference type="SMART" id="SM00642">
    <property type="entry name" value="Aamy"/>
    <property type="match status" value="1"/>
</dbReference>